<dbReference type="EMBL" id="AP019377">
    <property type="protein sequence ID" value="BBH92470.1"/>
    <property type="molecule type" value="Genomic_DNA"/>
</dbReference>
<evidence type="ECO:0000256" key="1">
    <source>
        <dbReference type="SAM" id="Phobius"/>
    </source>
</evidence>
<feature type="transmembrane region" description="Helical" evidence="1">
    <location>
        <begin position="258"/>
        <end position="279"/>
    </location>
</feature>
<dbReference type="AlphaFoldDB" id="A0A455SXS7"/>
<dbReference type="Pfam" id="PF14344">
    <property type="entry name" value="DUF4397"/>
    <property type="match status" value="1"/>
</dbReference>
<evidence type="ECO:0000313" key="3">
    <source>
        <dbReference type="EMBL" id="BBH92470.1"/>
    </source>
</evidence>
<evidence type="ECO:0000259" key="2">
    <source>
        <dbReference type="Pfam" id="PF14344"/>
    </source>
</evidence>
<proteinExistence type="predicted"/>
<dbReference type="InterPro" id="IPR025510">
    <property type="entry name" value="DUF4397"/>
</dbReference>
<keyword evidence="1" id="KW-0472">Membrane</keyword>
<organism evidence="3">
    <name type="scientific">Thermogemmatispora argillosa</name>
    <dbReference type="NCBI Taxonomy" id="2045280"/>
    <lineage>
        <taxon>Bacteria</taxon>
        <taxon>Bacillati</taxon>
        <taxon>Chloroflexota</taxon>
        <taxon>Ktedonobacteria</taxon>
        <taxon>Thermogemmatisporales</taxon>
        <taxon>Thermogemmatisporaceae</taxon>
        <taxon>Thermogemmatispora</taxon>
    </lineage>
</organism>
<feature type="domain" description="DUF4397" evidence="2">
    <location>
        <begin position="45"/>
        <end position="156"/>
    </location>
</feature>
<keyword evidence="1" id="KW-1133">Transmembrane helix</keyword>
<reference evidence="3" key="1">
    <citation type="submission" date="2018-12" db="EMBL/GenBank/DDBJ databases">
        <title>Novel natural products biosynthetic potential of the class Ktedonobacteria.</title>
        <authorList>
            <person name="Zheng Y."/>
            <person name="Saitou A."/>
            <person name="Wang C.M."/>
            <person name="Toyoda A."/>
            <person name="Minakuchi Y."/>
            <person name="Sekiguchi Y."/>
            <person name="Ueda K."/>
            <person name="Takano H."/>
            <person name="Sakai Y."/>
            <person name="Yokota A."/>
            <person name="Yabe S."/>
        </authorList>
    </citation>
    <scope>NUCLEOTIDE SEQUENCE</scope>
    <source>
        <strain evidence="3">A3-2</strain>
    </source>
</reference>
<gene>
    <name evidence="3" type="ORF">KTA_06690</name>
</gene>
<sequence>MSNSAHRHLKPGSVRLLMLMACCLISLGWAPGLGSSQRAAASPSAFVRIMHASPDIGVADIFLDGQRALSNFQFGTVTDYLAIPPGPHKVQVAVIGKGPDAAVITQTLSVEPGFAYTVAAIGVQATGLSLVVFKEDNSLVTGKAKLRFYHLSPESGPATLLANGTPLIKDLGYLQASDYTLLTPGRYTFDVDLTQRNISQQLNLEVPANQITSIFSIGLPAGLPKLELVARQVAGTPGLPDTGSDPSASPSVAGGVPLGLPLVLALLLLVIGGSSALVLRSRG</sequence>
<name>A0A455SXS7_9CHLR</name>
<accession>A0A455SXS7</accession>
<keyword evidence="1" id="KW-0812">Transmembrane</keyword>
<protein>
    <recommendedName>
        <fullName evidence="2">DUF4397 domain-containing protein</fullName>
    </recommendedName>
</protein>